<keyword evidence="6 10" id="KW-0812">Transmembrane</keyword>
<dbReference type="NCBIfam" id="NF003838">
    <property type="entry name" value="PRK05420.1"/>
    <property type="match status" value="1"/>
</dbReference>
<dbReference type="InterPro" id="IPR022357">
    <property type="entry name" value="MIP_CS"/>
</dbReference>
<comment type="subcellular location">
    <subcellularLocation>
        <location evidence="1">Cell membrane</location>
        <topology evidence="1">Multi-pass membrane protein</topology>
    </subcellularLocation>
</comment>
<dbReference type="Pfam" id="PF00230">
    <property type="entry name" value="MIP"/>
    <property type="match status" value="1"/>
</dbReference>
<feature type="transmembrane region" description="Helical" evidence="11">
    <location>
        <begin position="168"/>
        <end position="187"/>
    </location>
</feature>
<comment type="similarity">
    <text evidence="2 10">Belongs to the MIP/aquaporin (TC 1.A.8) family.</text>
</comment>
<reference evidence="12 13" key="1">
    <citation type="submission" date="2018-12" db="EMBL/GenBank/DDBJ databases">
        <title>YIM 101343 draft genome.</title>
        <authorList>
            <person name="Chen X."/>
        </authorList>
    </citation>
    <scope>NUCLEOTIDE SEQUENCE [LARGE SCALE GENOMIC DNA]</scope>
    <source>
        <strain evidence="12 13">YIM 101343</strain>
    </source>
</reference>
<dbReference type="FunFam" id="1.20.1080.10:FF:000007">
    <property type="entry name" value="Aquaporin Z"/>
    <property type="match status" value="1"/>
</dbReference>
<evidence type="ECO:0000256" key="11">
    <source>
        <dbReference type="SAM" id="Phobius"/>
    </source>
</evidence>
<dbReference type="PROSITE" id="PS00221">
    <property type="entry name" value="MIP"/>
    <property type="match status" value="1"/>
</dbReference>
<protein>
    <submittedName>
        <fullName evidence="12">Aquaporin Z</fullName>
    </submittedName>
</protein>
<evidence type="ECO:0000313" key="13">
    <source>
        <dbReference type="Proteomes" id="UP000274907"/>
    </source>
</evidence>
<keyword evidence="4" id="KW-1003">Cell membrane</keyword>
<dbReference type="InterPro" id="IPR034294">
    <property type="entry name" value="Aquaporin_transptr"/>
</dbReference>
<dbReference type="PANTHER" id="PTHR19139:SF199">
    <property type="entry name" value="MIP17260P"/>
    <property type="match status" value="1"/>
</dbReference>
<gene>
    <name evidence="12" type="ORF">EAH68_14420</name>
</gene>
<dbReference type="GO" id="GO:0015250">
    <property type="term" value="F:water channel activity"/>
    <property type="evidence" value="ECO:0007669"/>
    <property type="project" value="TreeGrafter"/>
</dbReference>
<dbReference type="RefSeq" id="WP_126122027.1">
    <property type="nucleotide sequence ID" value="NZ_RXHJ01000033.1"/>
</dbReference>
<keyword evidence="5" id="KW-0997">Cell inner membrane</keyword>
<dbReference type="Proteomes" id="UP000274907">
    <property type="component" value="Unassembled WGS sequence"/>
</dbReference>
<dbReference type="PRINTS" id="PR00783">
    <property type="entry name" value="MINTRINSICP"/>
</dbReference>
<feature type="transmembrane region" description="Helical" evidence="11">
    <location>
        <begin position="136"/>
        <end position="156"/>
    </location>
</feature>
<keyword evidence="9 11" id="KW-0472">Membrane</keyword>
<keyword evidence="3 10" id="KW-0813">Transport</keyword>
<dbReference type="InterPro" id="IPR023271">
    <property type="entry name" value="Aquaporin-like"/>
</dbReference>
<evidence type="ECO:0000256" key="8">
    <source>
        <dbReference type="ARBA" id="ARBA00022989"/>
    </source>
</evidence>
<evidence type="ECO:0000313" key="12">
    <source>
        <dbReference type="EMBL" id="RSZ61206.1"/>
    </source>
</evidence>
<accession>A0A430HV28</accession>
<sequence length="247" mass="25275">MTTRLAAELLGTFVLVFGGCGSAVFAASVLSADNPNINMGIGFVGVALAFGLTVLTMAYAVGHISGGHFNPAVTLGAFLSNRVEGSAVLPYMVAQVIGGSLAGGVIYVIASGREGFSAVESGFATNGYGDRSPDGYSLVAVLVAEAVLTAIFLWIILGSTDRRAPQGFAPVAIGLALTLIHLISIPISNTSVNPARSLGVAWFAGSEPLMQVWAFIVAPLVGAAIAGFTYPLLFPDESDHVLEEIGS</sequence>
<dbReference type="OrthoDB" id="9807293at2"/>
<organism evidence="12 13">
    <name type="scientific">Corynebacterium hylobatis</name>
    <dbReference type="NCBI Taxonomy" id="1859290"/>
    <lineage>
        <taxon>Bacteria</taxon>
        <taxon>Bacillati</taxon>
        <taxon>Actinomycetota</taxon>
        <taxon>Actinomycetes</taxon>
        <taxon>Mycobacteriales</taxon>
        <taxon>Corynebacteriaceae</taxon>
        <taxon>Corynebacterium</taxon>
    </lineage>
</organism>
<evidence type="ECO:0000256" key="10">
    <source>
        <dbReference type="RuleBase" id="RU000477"/>
    </source>
</evidence>
<evidence type="ECO:0000256" key="4">
    <source>
        <dbReference type="ARBA" id="ARBA00022475"/>
    </source>
</evidence>
<dbReference type="CDD" id="cd00333">
    <property type="entry name" value="MIP"/>
    <property type="match status" value="1"/>
</dbReference>
<proteinExistence type="inferred from homology"/>
<feature type="transmembrane region" description="Helical" evidence="11">
    <location>
        <begin position="88"/>
        <end position="110"/>
    </location>
</feature>
<evidence type="ECO:0000256" key="5">
    <source>
        <dbReference type="ARBA" id="ARBA00022519"/>
    </source>
</evidence>
<dbReference type="NCBIfam" id="TIGR00861">
    <property type="entry name" value="MIP"/>
    <property type="match status" value="1"/>
</dbReference>
<dbReference type="PROSITE" id="PS51257">
    <property type="entry name" value="PROKAR_LIPOPROTEIN"/>
    <property type="match status" value="1"/>
</dbReference>
<dbReference type="Gene3D" id="1.20.1080.10">
    <property type="entry name" value="Glycerol uptake facilitator protein"/>
    <property type="match status" value="1"/>
</dbReference>
<evidence type="ECO:0000256" key="6">
    <source>
        <dbReference type="ARBA" id="ARBA00022692"/>
    </source>
</evidence>
<feature type="transmembrane region" description="Helical" evidence="11">
    <location>
        <begin position="41"/>
        <end position="61"/>
    </location>
</feature>
<keyword evidence="13" id="KW-1185">Reference proteome</keyword>
<dbReference type="SUPFAM" id="SSF81338">
    <property type="entry name" value="Aquaporin-like"/>
    <property type="match status" value="1"/>
</dbReference>
<evidence type="ECO:0000256" key="1">
    <source>
        <dbReference type="ARBA" id="ARBA00004651"/>
    </source>
</evidence>
<keyword evidence="8 11" id="KW-1133">Transmembrane helix</keyword>
<keyword evidence="7" id="KW-0677">Repeat</keyword>
<feature type="transmembrane region" description="Helical" evidence="11">
    <location>
        <begin position="212"/>
        <end position="233"/>
    </location>
</feature>
<dbReference type="EMBL" id="RXHJ01000033">
    <property type="protein sequence ID" value="RSZ61206.1"/>
    <property type="molecule type" value="Genomic_DNA"/>
</dbReference>
<evidence type="ECO:0000256" key="3">
    <source>
        <dbReference type="ARBA" id="ARBA00022448"/>
    </source>
</evidence>
<name>A0A430HV28_9CORY</name>
<dbReference type="AlphaFoldDB" id="A0A430HV28"/>
<dbReference type="GO" id="GO:0005886">
    <property type="term" value="C:plasma membrane"/>
    <property type="evidence" value="ECO:0007669"/>
    <property type="project" value="UniProtKB-SubCell"/>
</dbReference>
<evidence type="ECO:0000256" key="7">
    <source>
        <dbReference type="ARBA" id="ARBA00022737"/>
    </source>
</evidence>
<evidence type="ECO:0000256" key="9">
    <source>
        <dbReference type="ARBA" id="ARBA00023136"/>
    </source>
</evidence>
<dbReference type="InterPro" id="IPR000425">
    <property type="entry name" value="MIP"/>
</dbReference>
<dbReference type="PANTHER" id="PTHR19139">
    <property type="entry name" value="AQUAPORIN TRANSPORTER"/>
    <property type="match status" value="1"/>
</dbReference>
<comment type="caution">
    <text evidence="12">The sequence shown here is derived from an EMBL/GenBank/DDBJ whole genome shotgun (WGS) entry which is preliminary data.</text>
</comment>
<evidence type="ECO:0000256" key="2">
    <source>
        <dbReference type="ARBA" id="ARBA00006175"/>
    </source>
</evidence>